<name>A0A087TTG5_STEMI</name>
<gene>
    <name evidence="1" type="ORF">X975_00101</name>
</gene>
<dbReference type="Proteomes" id="UP000054359">
    <property type="component" value="Unassembled WGS sequence"/>
</dbReference>
<evidence type="ECO:0000313" key="2">
    <source>
        <dbReference type="Proteomes" id="UP000054359"/>
    </source>
</evidence>
<keyword evidence="2" id="KW-1185">Reference proteome</keyword>
<dbReference type="EMBL" id="KK116668">
    <property type="protein sequence ID" value="KFM68404.1"/>
    <property type="molecule type" value="Genomic_DNA"/>
</dbReference>
<reference evidence="1 2" key="1">
    <citation type="submission" date="2013-11" db="EMBL/GenBank/DDBJ databases">
        <title>Genome sequencing of Stegodyphus mimosarum.</title>
        <authorList>
            <person name="Bechsgaard J."/>
        </authorList>
    </citation>
    <scope>NUCLEOTIDE SEQUENCE [LARGE SCALE GENOMIC DNA]</scope>
</reference>
<accession>A0A087TTG5</accession>
<proteinExistence type="predicted"/>
<dbReference type="AlphaFoldDB" id="A0A087TTG5"/>
<protein>
    <submittedName>
        <fullName evidence="1">Uncharacterized protein</fullName>
    </submittedName>
</protein>
<evidence type="ECO:0000313" key="1">
    <source>
        <dbReference type="EMBL" id="KFM68404.1"/>
    </source>
</evidence>
<sequence length="61" mass="6909">MSPCEIFDNNGKQQSSAARKMWSLVTYLCIKELWKDIISKCTDHHGIGSISYQTATAQFIL</sequence>
<feature type="non-terminal residue" evidence="1">
    <location>
        <position position="61"/>
    </location>
</feature>
<organism evidence="1 2">
    <name type="scientific">Stegodyphus mimosarum</name>
    <name type="common">African social velvet spider</name>
    <dbReference type="NCBI Taxonomy" id="407821"/>
    <lineage>
        <taxon>Eukaryota</taxon>
        <taxon>Metazoa</taxon>
        <taxon>Ecdysozoa</taxon>
        <taxon>Arthropoda</taxon>
        <taxon>Chelicerata</taxon>
        <taxon>Arachnida</taxon>
        <taxon>Araneae</taxon>
        <taxon>Araneomorphae</taxon>
        <taxon>Entelegynae</taxon>
        <taxon>Eresoidea</taxon>
        <taxon>Eresidae</taxon>
        <taxon>Stegodyphus</taxon>
    </lineage>
</organism>